<dbReference type="InterPro" id="IPR035648">
    <property type="entry name" value="srGAP1/2/3_SH3"/>
</dbReference>
<reference evidence="12" key="2">
    <citation type="submission" date="2025-09" db="UniProtKB">
        <authorList>
            <consortium name="Ensembl"/>
        </authorList>
    </citation>
    <scope>IDENTIFICATION</scope>
</reference>
<sequence>DHIKLMCLCVLCCSEIRNQLVEQFKCLEQQSEARIQLLQDLQEFFRRKAEIQLEYSRSLEKLAERFSSKVRGPRKEQHLLSSVNCWYLVLNQTRRESRDHATLNDIYINNVIVRLAQISEDVIRLFKKSKEIGIQMHEELVKVTNELYTVMKTYHMYHTESISAESKLKEAEKQEEKQFSKSGDLNVNLLRHEDRPQRRSLVRKIEKMKEKRQAKYSENKLKCTKARNDYLLNLTATNAVVAKYYIHDVSDMIDCCDLGYHASLARTLRTYLSAEYNLETSRHEGLDIIENAVDNLDPRSDKHKIMDMYNQVFCPPMRFEFLPHMGDEVSAQQPVQTELLMRYHQLQSRLATLKIENEEVRKTLDATMQTLQDMLTVEDFDVSDAFQHSRSTESIKSVASESYMSKLNIAKRRANQQETEVFYFTKFKEYLNGSNLIIKLQAKHDLLKQTLGEGELSRQLSRWHLIPTLVTVGYKIESCSFIVNSKRLQQQGIFRVPGSQVEVNDIKNSFERGEDPLVDDQSDRDINSVAGVLKLYFRGLENPLFPKERFLDLISTIKLESSAERAHHIQQIIITLPRTIIIVMRYLFAFLNHLSQYSDENMMDPYNLAICFGPTLMPIPDGQDPVACQAHVNEVIKTIIIHHEVIFPNLRELDGPVYEKCMTGGEEYCDSPHSEPGTIDEADNCTEPHTSDDEVEQIEAIAKFDYMGRTPRELSFKKGASLLLYHRASEDWWEGRHNGVDGLIPHQYIVVQDLSGFKFFCHLIVCLCRVRLRSDGSAIPRRRSGTDSHSPPRDTPPRAAACPSSPHKVVVSRGHIESPEKRRLGTFGSAGSINYPERKVYPEGHPLRPVPGATRHSSLGDHKSLEAEALAEVGVYVYVCACF</sequence>
<feature type="region of interest" description="Disordered" evidence="8">
    <location>
        <begin position="778"/>
        <end position="805"/>
    </location>
</feature>
<dbReference type="InterPro" id="IPR001452">
    <property type="entry name" value="SH3_domain"/>
</dbReference>
<dbReference type="Gene3D" id="2.30.30.40">
    <property type="entry name" value="SH3 Domains"/>
    <property type="match status" value="1"/>
</dbReference>
<reference evidence="12" key="1">
    <citation type="submission" date="2025-08" db="UniProtKB">
        <authorList>
            <consortium name="Ensembl"/>
        </authorList>
    </citation>
    <scope>IDENTIFICATION</scope>
</reference>
<protein>
    <submittedName>
        <fullName evidence="12">SLIT-ROBO Rho GTPase-activating protein 3</fullName>
    </submittedName>
</protein>
<dbReference type="SUPFAM" id="SSF48350">
    <property type="entry name" value="GTPase activation domain, GAP"/>
    <property type="match status" value="1"/>
</dbReference>
<evidence type="ECO:0000256" key="1">
    <source>
        <dbReference type="ARBA" id="ARBA00022443"/>
    </source>
</evidence>
<feature type="compositionally biased region" description="Basic and acidic residues" evidence="8">
    <location>
        <begin position="784"/>
        <end position="796"/>
    </location>
</feature>
<keyword evidence="13" id="KW-1185">Reference proteome</keyword>
<evidence type="ECO:0000256" key="2">
    <source>
        <dbReference type="ARBA" id="ARBA00022468"/>
    </source>
</evidence>
<evidence type="ECO:0000256" key="7">
    <source>
        <dbReference type="SAM" id="Coils"/>
    </source>
</evidence>
<dbReference type="Pfam" id="PF00620">
    <property type="entry name" value="RhoGAP"/>
    <property type="match status" value="1"/>
</dbReference>
<evidence type="ECO:0000256" key="5">
    <source>
        <dbReference type="PROSITE-ProRule" id="PRU00192"/>
    </source>
</evidence>
<dbReference type="Pfam" id="PF00611">
    <property type="entry name" value="FCH"/>
    <property type="match status" value="1"/>
</dbReference>
<gene>
    <name evidence="12" type="primary">LOC107657972</name>
</gene>
<evidence type="ECO:0000259" key="9">
    <source>
        <dbReference type="PROSITE" id="PS50002"/>
    </source>
</evidence>
<dbReference type="AlphaFoldDB" id="A0A671QKV7"/>
<feature type="domain" description="F-BAR" evidence="11">
    <location>
        <begin position="14"/>
        <end position="301"/>
    </location>
</feature>
<dbReference type="CDD" id="cd04383">
    <property type="entry name" value="RhoGAP_srGAP"/>
    <property type="match status" value="1"/>
</dbReference>
<dbReference type="SMART" id="SM00326">
    <property type="entry name" value="SH3"/>
    <property type="match status" value="1"/>
</dbReference>
<evidence type="ECO:0000313" key="12">
    <source>
        <dbReference type="Ensembl" id="ENSSANP00000070746.1"/>
    </source>
</evidence>
<dbReference type="PROSITE" id="PS50002">
    <property type="entry name" value="SH3"/>
    <property type="match status" value="1"/>
</dbReference>
<evidence type="ECO:0000256" key="6">
    <source>
        <dbReference type="PROSITE-ProRule" id="PRU01077"/>
    </source>
</evidence>
<keyword evidence="3" id="KW-0597">Phosphoprotein</keyword>
<dbReference type="FunFam" id="1.20.1270.60:FF:000020">
    <property type="entry name" value="SLIT-ROBO Rho GTPase activating protein 3"/>
    <property type="match status" value="1"/>
</dbReference>
<accession>A0A671QKV7</accession>
<feature type="domain" description="Rho-GAP" evidence="10">
    <location>
        <begin position="454"/>
        <end position="647"/>
    </location>
</feature>
<evidence type="ECO:0000259" key="10">
    <source>
        <dbReference type="PROSITE" id="PS50238"/>
    </source>
</evidence>
<dbReference type="SUPFAM" id="SSF103657">
    <property type="entry name" value="BAR/IMD domain-like"/>
    <property type="match status" value="1"/>
</dbReference>
<name>A0A671QKV7_9TELE</name>
<dbReference type="CDD" id="cd11955">
    <property type="entry name" value="SH3_srGAP1-3"/>
    <property type="match status" value="1"/>
</dbReference>
<dbReference type="PROSITE" id="PS50238">
    <property type="entry name" value="RHOGAP"/>
    <property type="match status" value="1"/>
</dbReference>
<feature type="domain" description="SH3" evidence="9">
    <location>
        <begin position="695"/>
        <end position="754"/>
    </location>
</feature>
<dbReference type="FunFam" id="2.30.30.40:FF:000005">
    <property type="entry name" value="SLIT-ROBO Rho GTPase-activating protein 1 isoform 2"/>
    <property type="match status" value="1"/>
</dbReference>
<dbReference type="InterPro" id="IPR001060">
    <property type="entry name" value="FCH_dom"/>
</dbReference>
<dbReference type="GO" id="GO:0007165">
    <property type="term" value="P:signal transduction"/>
    <property type="evidence" value="ECO:0007669"/>
    <property type="project" value="InterPro"/>
</dbReference>
<dbReference type="Ensembl" id="ENSSANT00000075210.1">
    <property type="protein sequence ID" value="ENSSANP00000070746.1"/>
    <property type="gene ID" value="ENSSANG00000034124.1"/>
</dbReference>
<dbReference type="Pfam" id="PF00018">
    <property type="entry name" value="SH3_1"/>
    <property type="match status" value="1"/>
</dbReference>
<dbReference type="FunFam" id="1.10.555.10:FF:000010">
    <property type="entry name" value="SLIT-ROBO Rho GTPase-activating protein 1 isoform 2"/>
    <property type="match status" value="1"/>
</dbReference>
<dbReference type="InterPro" id="IPR027267">
    <property type="entry name" value="AH/BAR_dom_sf"/>
</dbReference>
<dbReference type="InterPro" id="IPR051627">
    <property type="entry name" value="SLIT-ROBO_RhoGAP"/>
</dbReference>
<dbReference type="Proteomes" id="UP000472260">
    <property type="component" value="Unassembled WGS sequence"/>
</dbReference>
<keyword evidence="1 5" id="KW-0728">SH3 domain</keyword>
<evidence type="ECO:0000256" key="8">
    <source>
        <dbReference type="SAM" id="MobiDB-lite"/>
    </source>
</evidence>
<organism evidence="12 13">
    <name type="scientific">Sinocyclocheilus anshuiensis</name>
    <dbReference type="NCBI Taxonomy" id="1608454"/>
    <lineage>
        <taxon>Eukaryota</taxon>
        <taxon>Metazoa</taxon>
        <taxon>Chordata</taxon>
        <taxon>Craniata</taxon>
        <taxon>Vertebrata</taxon>
        <taxon>Euteleostomi</taxon>
        <taxon>Actinopterygii</taxon>
        <taxon>Neopterygii</taxon>
        <taxon>Teleostei</taxon>
        <taxon>Ostariophysi</taxon>
        <taxon>Cypriniformes</taxon>
        <taxon>Cyprinidae</taxon>
        <taxon>Cyprininae</taxon>
        <taxon>Sinocyclocheilus</taxon>
    </lineage>
</organism>
<keyword evidence="2" id="KW-0343">GTPase activation</keyword>
<dbReference type="PROSITE" id="PS51741">
    <property type="entry name" value="F_BAR"/>
    <property type="match status" value="1"/>
</dbReference>
<keyword evidence="4 6" id="KW-0175">Coiled coil</keyword>
<dbReference type="SMART" id="SM00055">
    <property type="entry name" value="FCH"/>
    <property type="match status" value="1"/>
</dbReference>
<proteinExistence type="predicted"/>
<evidence type="ECO:0000259" key="11">
    <source>
        <dbReference type="PROSITE" id="PS51741"/>
    </source>
</evidence>
<dbReference type="PANTHER" id="PTHR14166">
    <property type="entry name" value="SLIT-ROBO RHO GTPASE ACTIVATING PROTEIN"/>
    <property type="match status" value="1"/>
</dbReference>
<evidence type="ECO:0000256" key="4">
    <source>
        <dbReference type="ARBA" id="ARBA00023054"/>
    </source>
</evidence>
<evidence type="ECO:0000256" key="3">
    <source>
        <dbReference type="ARBA" id="ARBA00022553"/>
    </source>
</evidence>
<dbReference type="SUPFAM" id="SSF50044">
    <property type="entry name" value="SH3-domain"/>
    <property type="match status" value="1"/>
</dbReference>
<dbReference type="GO" id="GO:0005096">
    <property type="term" value="F:GTPase activator activity"/>
    <property type="evidence" value="ECO:0007669"/>
    <property type="project" value="UniProtKB-KW"/>
</dbReference>
<dbReference type="Gene3D" id="1.10.555.10">
    <property type="entry name" value="Rho GTPase activation protein"/>
    <property type="match status" value="1"/>
</dbReference>
<evidence type="ECO:0000313" key="13">
    <source>
        <dbReference type="Proteomes" id="UP000472260"/>
    </source>
</evidence>
<feature type="coiled-coil region" evidence="7">
    <location>
        <begin position="343"/>
        <end position="370"/>
    </location>
</feature>
<dbReference type="SMART" id="SM00324">
    <property type="entry name" value="RhoGAP"/>
    <property type="match status" value="1"/>
</dbReference>
<dbReference type="InterPro" id="IPR000198">
    <property type="entry name" value="RhoGAP_dom"/>
</dbReference>
<dbReference type="Gene3D" id="1.20.1270.60">
    <property type="entry name" value="Arfaptin homology (AH) domain/BAR domain"/>
    <property type="match status" value="1"/>
</dbReference>
<dbReference type="InterPro" id="IPR036028">
    <property type="entry name" value="SH3-like_dom_sf"/>
</dbReference>
<dbReference type="InterPro" id="IPR008936">
    <property type="entry name" value="Rho_GTPase_activation_prot"/>
</dbReference>
<dbReference type="InterPro" id="IPR031160">
    <property type="entry name" value="F_BAR_dom"/>
</dbReference>